<dbReference type="RefSeq" id="WP_160627187.1">
    <property type="nucleotide sequence ID" value="NZ_CP047593.1"/>
</dbReference>
<evidence type="ECO:0000313" key="5">
    <source>
        <dbReference type="Proteomes" id="UP000464954"/>
    </source>
</evidence>
<dbReference type="InterPro" id="IPR011992">
    <property type="entry name" value="EF-hand-dom_pair"/>
</dbReference>
<proteinExistence type="predicted"/>
<sequence length="95" mass="10480">MNRILVSVLMAAVMVAGGAFAEQKKTPMDSNSDGKVSKEEFCSAREKMMKNAGREFNRTAVEKQFAAKDKNKDGFLTGEELKGKKQTQEKSGDED</sequence>
<dbReference type="PROSITE" id="PS00018">
    <property type="entry name" value="EF_HAND_1"/>
    <property type="match status" value="2"/>
</dbReference>
<dbReference type="EMBL" id="CP047593">
    <property type="protein sequence ID" value="QHI68656.1"/>
    <property type="molecule type" value="Genomic_DNA"/>
</dbReference>
<gene>
    <name evidence="4" type="ORF">GT409_04075</name>
</gene>
<dbReference type="AlphaFoldDB" id="A0A6P1MAR9"/>
<keyword evidence="2" id="KW-0732">Signal</keyword>
<dbReference type="Proteomes" id="UP000464954">
    <property type="component" value="Chromosome"/>
</dbReference>
<evidence type="ECO:0000313" key="4">
    <source>
        <dbReference type="EMBL" id="QHI68656.1"/>
    </source>
</evidence>
<dbReference type="Pfam" id="PF13202">
    <property type="entry name" value="EF-hand_5"/>
    <property type="match status" value="2"/>
</dbReference>
<organism evidence="4 5">
    <name type="scientific">Tichowtungia aerotolerans</name>
    <dbReference type="NCBI Taxonomy" id="2697043"/>
    <lineage>
        <taxon>Bacteria</taxon>
        <taxon>Pseudomonadati</taxon>
        <taxon>Kiritimatiellota</taxon>
        <taxon>Tichowtungiia</taxon>
        <taxon>Tichowtungiales</taxon>
        <taxon>Tichowtungiaceae</taxon>
        <taxon>Tichowtungia</taxon>
    </lineage>
</organism>
<protein>
    <recommendedName>
        <fullName evidence="3">EF-hand domain-containing protein</fullName>
    </recommendedName>
</protein>
<evidence type="ECO:0000256" key="1">
    <source>
        <dbReference type="SAM" id="MobiDB-lite"/>
    </source>
</evidence>
<feature type="signal peptide" evidence="2">
    <location>
        <begin position="1"/>
        <end position="21"/>
    </location>
</feature>
<dbReference type="GO" id="GO:0005509">
    <property type="term" value="F:calcium ion binding"/>
    <property type="evidence" value="ECO:0007669"/>
    <property type="project" value="InterPro"/>
</dbReference>
<keyword evidence="5" id="KW-1185">Reference proteome</keyword>
<accession>A0A6P1MAR9</accession>
<name>A0A6P1MAR9_9BACT</name>
<feature type="region of interest" description="Disordered" evidence="1">
    <location>
        <begin position="69"/>
        <end position="95"/>
    </location>
</feature>
<feature type="chain" id="PRO_5026878066" description="EF-hand domain-containing protein" evidence="2">
    <location>
        <begin position="22"/>
        <end position="95"/>
    </location>
</feature>
<evidence type="ECO:0000259" key="3">
    <source>
        <dbReference type="PROSITE" id="PS50222"/>
    </source>
</evidence>
<evidence type="ECO:0000256" key="2">
    <source>
        <dbReference type="SAM" id="SignalP"/>
    </source>
</evidence>
<dbReference type="Gene3D" id="1.10.238.10">
    <property type="entry name" value="EF-hand"/>
    <property type="match status" value="1"/>
</dbReference>
<dbReference type="SUPFAM" id="SSF47473">
    <property type="entry name" value="EF-hand"/>
    <property type="match status" value="1"/>
</dbReference>
<dbReference type="PROSITE" id="PS50222">
    <property type="entry name" value="EF_HAND_2"/>
    <property type="match status" value="2"/>
</dbReference>
<reference evidence="4 5" key="1">
    <citation type="submission" date="2020-01" db="EMBL/GenBank/DDBJ databases">
        <title>Ponticoccus aerotolerans gen. nov., sp. nov., an anaerobic bacterium and proposal of Ponticoccusceae fam. nov., Ponticoccusles ord. nov. and Ponticoccuse classis nov. in the phylum Kiritimatiellaeota.</title>
        <authorList>
            <person name="Zhou L.Y."/>
            <person name="Du Z.J."/>
        </authorList>
    </citation>
    <scope>NUCLEOTIDE SEQUENCE [LARGE SCALE GENOMIC DNA]</scope>
    <source>
        <strain evidence="4 5">S-5007</strain>
    </source>
</reference>
<dbReference type="KEGG" id="taer:GT409_04075"/>
<feature type="domain" description="EF-hand" evidence="3">
    <location>
        <begin position="28"/>
        <end position="51"/>
    </location>
</feature>
<dbReference type="InterPro" id="IPR002048">
    <property type="entry name" value="EF_hand_dom"/>
</dbReference>
<dbReference type="InterPro" id="IPR018247">
    <property type="entry name" value="EF_Hand_1_Ca_BS"/>
</dbReference>
<feature type="domain" description="EF-hand" evidence="3">
    <location>
        <begin position="56"/>
        <end position="91"/>
    </location>
</feature>